<evidence type="ECO:0000313" key="2">
    <source>
        <dbReference type="Proteomes" id="UP000196655"/>
    </source>
</evidence>
<dbReference type="AlphaFoldDB" id="A0A211ZRW5"/>
<proteinExistence type="predicted"/>
<dbReference type="EMBL" id="NHON01000010">
    <property type="protein sequence ID" value="OWJ67827.1"/>
    <property type="molecule type" value="Genomic_DNA"/>
</dbReference>
<sequence length="135" mass="14481">MIADDARHTMQAQAAVEHAKTVEALTPYGLETHAGHDTAGDALAMVKVFEAEGIEPEQAKSILRHNAGQPVTDAQIDTTFGRMPQEDALAAMDFLLELSEAHPSAPILSSLRRSGLLGNAGFLTQVANHARSKRR</sequence>
<accession>A0A211ZRW5</accession>
<name>A0A211ZRW5_9PROT</name>
<evidence type="ECO:0000313" key="1">
    <source>
        <dbReference type="EMBL" id="OWJ67827.1"/>
    </source>
</evidence>
<gene>
    <name evidence="1" type="ORF">BWR60_07560</name>
</gene>
<dbReference type="Proteomes" id="UP000196655">
    <property type="component" value="Unassembled WGS sequence"/>
</dbReference>
<comment type="caution">
    <text evidence="1">The sequence shown here is derived from an EMBL/GenBank/DDBJ whole genome shotgun (WGS) entry which is preliminary data.</text>
</comment>
<keyword evidence="2" id="KW-1185">Reference proteome</keyword>
<protein>
    <submittedName>
        <fullName evidence="1">Uncharacterized protein</fullName>
    </submittedName>
</protein>
<reference evidence="2" key="1">
    <citation type="submission" date="2017-05" db="EMBL/GenBank/DDBJ databases">
        <authorList>
            <person name="Macchi M."/>
            <person name="Festa S."/>
            <person name="Coppotelli B.M."/>
            <person name="Morelli I.S."/>
        </authorList>
    </citation>
    <scope>NUCLEOTIDE SEQUENCE [LARGE SCALE GENOMIC DNA]</scope>
    <source>
        <strain evidence="2">I</strain>
    </source>
</reference>
<organism evidence="1 2">
    <name type="scientific">Inquilinus limosus</name>
    <dbReference type="NCBI Taxonomy" id="171674"/>
    <lineage>
        <taxon>Bacteria</taxon>
        <taxon>Pseudomonadati</taxon>
        <taxon>Pseudomonadota</taxon>
        <taxon>Alphaproteobacteria</taxon>
        <taxon>Rhodospirillales</taxon>
        <taxon>Rhodospirillaceae</taxon>
        <taxon>Inquilinus</taxon>
    </lineage>
</organism>